<organism evidence="1 2">
    <name type="scientific">Streptomyces pilosus</name>
    <dbReference type="NCBI Taxonomy" id="28893"/>
    <lineage>
        <taxon>Bacteria</taxon>
        <taxon>Bacillati</taxon>
        <taxon>Actinomycetota</taxon>
        <taxon>Actinomycetes</taxon>
        <taxon>Kitasatosporales</taxon>
        <taxon>Streptomycetaceae</taxon>
        <taxon>Streptomyces</taxon>
    </lineage>
</organism>
<evidence type="ECO:0000313" key="2">
    <source>
        <dbReference type="Proteomes" id="UP000656732"/>
    </source>
</evidence>
<dbReference type="Proteomes" id="UP000656732">
    <property type="component" value="Unassembled WGS sequence"/>
</dbReference>
<dbReference type="RefSeq" id="WP_189558087.1">
    <property type="nucleotide sequence ID" value="NZ_BMTU01000004.1"/>
</dbReference>
<comment type="caution">
    <text evidence="1">The sequence shown here is derived from an EMBL/GenBank/DDBJ whole genome shotgun (WGS) entry which is preliminary data.</text>
</comment>
<name>A0A918EY49_9ACTN</name>
<accession>A0A918EY49</accession>
<reference evidence="1" key="1">
    <citation type="journal article" date="2014" name="Int. J. Syst. Evol. Microbiol.">
        <title>Complete genome sequence of Corynebacterium casei LMG S-19264T (=DSM 44701T), isolated from a smear-ripened cheese.</title>
        <authorList>
            <consortium name="US DOE Joint Genome Institute (JGI-PGF)"/>
            <person name="Walter F."/>
            <person name="Albersmeier A."/>
            <person name="Kalinowski J."/>
            <person name="Ruckert C."/>
        </authorList>
    </citation>
    <scope>NUCLEOTIDE SEQUENCE</scope>
    <source>
        <strain evidence="1">JCM 4403</strain>
    </source>
</reference>
<dbReference type="AlphaFoldDB" id="A0A918EY49"/>
<reference evidence="1" key="2">
    <citation type="submission" date="2020-09" db="EMBL/GenBank/DDBJ databases">
        <authorList>
            <person name="Sun Q."/>
            <person name="Ohkuma M."/>
        </authorList>
    </citation>
    <scope>NUCLEOTIDE SEQUENCE</scope>
    <source>
        <strain evidence="1">JCM 4403</strain>
    </source>
</reference>
<evidence type="ECO:0000313" key="1">
    <source>
        <dbReference type="EMBL" id="GGQ79316.1"/>
    </source>
</evidence>
<protein>
    <submittedName>
        <fullName evidence="1">Uncharacterized protein</fullName>
    </submittedName>
</protein>
<dbReference type="EMBL" id="BMTU01000004">
    <property type="protein sequence ID" value="GGQ79316.1"/>
    <property type="molecule type" value="Genomic_DNA"/>
</dbReference>
<sequence>MTPSVQADIARLCGRLGVLRTAAADEERGAEVDRLVERARRGDTPEPELSELLRDLGLLFLGDATREPWPWDGGGHTGAEVYACPAGRCARRWVRAPGVDIPRCDLDAVRLSRVEED</sequence>
<proteinExistence type="predicted"/>
<keyword evidence="2" id="KW-1185">Reference proteome</keyword>
<gene>
    <name evidence="1" type="ORF">GCM10010280_27440</name>
</gene>